<dbReference type="EMBL" id="VWFC01000012">
    <property type="protein sequence ID" value="KAB1326424.1"/>
    <property type="molecule type" value="Genomic_DNA"/>
</dbReference>
<dbReference type="Proteomes" id="UP000473905">
    <property type="component" value="Unassembled WGS sequence"/>
</dbReference>
<evidence type="ECO:0000313" key="1">
    <source>
        <dbReference type="EMBL" id="KAA4097164.1"/>
    </source>
</evidence>
<keyword evidence="7" id="KW-1185">Reference proteome</keyword>
<dbReference type="GeneID" id="69482788"/>
<dbReference type="AlphaFoldDB" id="A0A139LCF4"/>
<dbReference type="Gene3D" id="2.60.40.3920">
    <property type="match status" value="1"/>
</dbReference>
<name>A0A139LCF4_BACOV</name>
<evidence type="ECO:0000313" key="5">
    <source>
        <dbReference type="Proteomes" id="UP000375690"/>
    </source>
</evidence>
<dbReference type="EMBL" id="VWFO01000037">
    <property type="protein sequence ID" value="KAA4661684.1"/>
    <property type="molecule type" value="Genomic_DNA"/>
</dbReference>
<dbReference type="PANTHER" id="PTHR46759">
    <property type="entry name" value="LEUCINE-RICH REPEAT-CONTAINING PROTEIN 72"/>
    <property type="match status" value="1"/>
</dbReference>
<reference evidence="5 6" key="1">
    <citation type="journal article" date="2019" name="Nat. Med.">
        <title>A library of human gut bacterial isolates paired with longitudinal multiomics data enables mechanistic microbiome research.</title>
        <authorList>
            <person name="Poyet M."/>
            <person name="Groussin M."/>
            <person name="Gibbons S.M."/>
            <person name="Avila-Pacheco J."/>
            <person name="Jiang X."/>
            <person name="Kearney S.M."/>
            <person name="Perrotta A.R."/>
            <person name="Berdy B."/>
            <person name="Zhao S."/>
            <person name="Lieberman T.D."/>
            <person name="Swanson P.K."/>
            <person name="Smith M."/>
            <person name="Roesemann S."/>
            <person name="Alexander J.E."/>
            <person name="Rich S.A."/>
            <person name="Livny J."/>
            <person name="Vlamakis H."/>
            <person name="Clish C."/>
            <person name="Bullock K."/>
            <person name="Deik A."/>
            <person name="Scott J."/>
            <person name="Pierce K.A."/>
            <person name="Xavier R.J."/>
            <person name="Alm E.J."/>
        </authorList>
    </citation>
    <scope>NUCLEOTIDE SEQUENCE [LARGE SCALE GENOMIC DNA]</scope>
    <source>
        <strain evidence="1 7">BIOML-A134</strain>
        <strain evidence="2 6">BIOML-A14</strain>
        <strain evidence="3 5">BIOML-A2</strain>
    </source>
</reference>
<dbReference type="RefSeq" id="WP_004310365.1">
    <property type="nucleotide sequence ID" value="NZ_CAXTIO010000021.1"/>
</dbReference>
<dbReference type="Proteomes" id="UP000375690">
    <property type="component" value="Unassembled WGS sequence"/>
</dbReference>
<dbReference type="Gene3D" id="3.80.10.10">
    <property type="entry name" value="Ribonuclease Inhibitor"/>
    <property type="match status" value="2"/>
</dbReference>
<evidence type="ECO:0000313" key="2">
    <source>
        <dbReference type="EMBL" id="KAA4661684.1"/>
    </source>
</evidence>
<dbReference type="Proteomes" id="UP001219389">
    <property type="component" value="Unassembled WGS sequence"/>
</dbReference>
<evidence type="ECO:0000313" key="7">
    <source>
        <dbReference type="Proteomes" id="UP000473905"/>
    </source>
</evidence>
<gene>
    <name evidence="3" type="ORF">F3B53_12050</name>
    <name evidence="2" type="ORF">F3B98_21970</name>
    <name evidence="1" type="ORF">F3D66_13395</name>
    <name evidence="4" type="ORF">PO382_00250</name>
</gene>
<dbReference type="PANTHER" id="PTHR46759:SF1">
    <property type="entry name" value="LEUCINE-RICH REPEAT-CONTAINING PROTEIN 72"/>
    <property type="match status" value="1"/>
</dbReference>
<dbReference type="EMBL" id="VWKB01000017">
    <property type="protein sequence ID" value="KAA4097164.1"/>
    <property type="molecule type" value="Genomic_DNA"/>
</dbReference>
<sequence length="582" mass="64654">MKTHFYILLMLGMVFLLGCEDEKLGTDLGVTNVVLPDISEESLGTEITIQGNGFIDCDVLALSPLSGGTEQPIYMETREVQSDHITVLYPSTATKDSYGLVLVRGSKMRTLGVINSTVGVMPDENLRNALSALFPDIFKGEKISSSAKYVTFTDGTLNISDKNITSLEGLEYFSNIRKLICNNNDISEIPAEVLSRLSELTAQNTGLTKLELATSEQPNTTLVSLNIDGSTKLESVDLYYCYNIEKFSALNCKLVYLDVRNYHSIYGGCLNYNSTDFKFTFSDDASKERLLKMESWWMDSYYSNSGSIVDAINNGVTVEGYDWMHDYPDGNNNYYYSYGKYQKTMKKYGEIPDINLRNALKALVPDVFDGDKVLTVAALNTEYFRNNTTLDLSNKGITNLEGLQYFCGYKNLILDGNNLGEIDLSKYAISTSYTAGPVDEKGIQTFSAKNAGLTKFISGDQYMITSIDVSNNPGLAYLDINRCKSITSLNASGCPLTYVDLRNLAGTYSVLGYSGGAVDASKVQFSFTDSSSTQRKLLVEEWWMDSPWNGTSPCITAKNQGVRIERYEYIGYDKDKMLSSFN</sequence>
<dbReference type="EMBL" id="JAQNZF010000001">
    <property type="protein sequence ID" value="MDC2740648.1"/>
    <property type="molecule type" value="Genomic_DNA"/>
</dbReference>
<reference evidence="4" key="2">
    <citation type="submission" date="2022-10" db="EMBL/GenBank/DDBJ databases">
        <title>Human gut microbiome strain richness.</title>
        <authorList>
            <person name="Chen-Liaw A."/>
        </authorList>
    </citation>
    <scope>NUCLEOTIDE SEQUENCE</scope>
    <source>
        <strain evidence="4">BSD2780120875st1_E1_BSD2780120875_150330</strain>
    </source>
</reference>
<organism evidence="3 5">
    <name type="scientific">Bacteroides ovatus</name>
    <dbReference type="NCBI Taxonomy" id="28116"/>
    <lineage>
        <taxon>Bacteria</taxon>
        <taxon>Pseudomonadati</taxon>
        <taxon>Bacteroidota</taxon>
        <taxon>Bacteroidia</taxon>
        <taxon>Bacteroidales</taxon>
        <taxon>Bacteroidaceae</taxon>
        <taxon>Bacteroides</taxon>
    </lineage>
</organism>
<evidence type="ECO:0000313" key="3">
    <source>
        <dbReference type="EMBL" id="KAB1326424.1"/>
    </source>
</evidence>
<evidence type="ECO:0000313" key="4">
    <source>
        <dbReference type="EMBL" id="MDC2740648.1"/>
    </source>
</evidence>
<dbReference type="Proteomes" id="UP000435985">
    <property type="component" value="Unassembled WGS sequence"/>
</dbReference>
<dbReference type="SUPFAM" id="SSF52058">
    <property type="entry name" value="L domain-like"/>
    <property type="match status" value="1"/>
</dbReference>
<dbReference type="InterPro" id="IPR042655">
    <property type="entry name" value="LRC72"/>
</dbReference>
<evidence type="ECO:0000313" key="6">
    <source>
        <dbReference type="Proteomes" id="UP000435985"/>
    </source>
</evidence>
<protein>
    <submittedName>
        <fullName evidence="3">Uncharacterized protein</fullName>
    </submittedName>
</protein>
<dbReference type="InterPro" id="IPR032675">
    <property type="entry name" value="LRR_dom_sf"/>
</dbReference>
<accession>A0A139LCF4</accession>
<proteinExistence type="predicted"/>
<comment type="caution">
    <text evidence="3">The sequence shown here is derived from an EMBL/GenBank/DDBJ whole genome shotgun (WGS) entry which is preliminary data.</text>
</comment>
<dbReference type="PROSITE" id="PS51257">
    <property type="entry name" value="PROKAR_LIPOPROTEIN"/>
    <property type="match status" value="1"/>
</dbReference>